<feature type="chain" id="PRO_5042126549" description="YHYH domain-containing protein" evidence="2">
    <location>
        <begin position="27"/>
        <end position="423"/>
    </location>
</feature>
<evidence type="ECO:0000259" key="3">
    <source>
        <dbReference type="Pfam" id="PF14240"/>
    </source>
</evidence>
<feature type="region of interest" description="Disordered" evidence="1">
    <location>
        <begin position="150"/>
        <end position="189"/>
    </location>
</feature>
<feature type="domain" description="YHYH" evidence="3">
    <location>
        <begin position="275"/>
        <end position="371"/>
    </location>
</feature>
<gene>
    <name evidence="4" type="ORF">CYMTET_54166</name>
</gene>
<keyword evidence="2" id="KW-0732">Signal</keyword>
<sequence>MDKKMRGSTTLLALFFLLSQLNFGSSFPMYQLGYWNSAACTGESKMSWTWDLATDCYTFTPFNVDIADSVTKPVYNDTYIEYEYHPRTAHCDSSRTATKYASTDSCIYQTEGESYYLQIVCIQKTADDPECPVLCDDPIYCIPQATPSSSPFPPPVATGGGPGGGGRPAPGGGDAPAQGEGTNTDSQTSAACTKSSGSCSTAGTDNECYRALVYDASAGIFSGTITTNSCPNHVHGTSGVTASCETQTIPGSSYTNAPVAAPTLGRIGMSISGGVNIYGPFEAGFTTGQACSNGLGDCAGGVDVPTCEKELEYECGTSAVKYSMLLDSCGGHAMPYHYHADLSCVYTASDSSSHSPLVGVGLDGRGLYGLWEDSGEYPSLDACNGHTGPVPEDSTYGTSGSTVYHYHTTAKAPFTIGCYGEFL</sequence>
<dbReference type="EMBL" id="LGRX02035256">
    <property type="protein sequence ID" value="KAK3235646.1"/>
    <property type="molecule type" value="Genomic_DNA"/>
</dbReference>
<protein>
    <recommendedName>
        <fullName evidence="3">YHYH domain-containing protein</fullName>
    </recommendedName>
</protein>
<evidence type="ECO:0000313" key="5">
    <source>
        <dbReference type="Proteomes" id="UP001190700"/>
    </source>
</evidence>
<accession>A0AAE0BFE8</accession>
<dbReference type="InterPro" id="IPR025924">
    <property type="entry name" value="YHYH_dom"/>
</dbReference>
<reference evidence="4 5" key="1">
    <citation type="journal article" date="2015" name="Genome Biol. Evol.">
        <title>Comparative Genomics of a Bacterivorous Green Alga Reveals Evolutionary Causalities and Consequences of Phago-Mixotrophic Mode of Nutrition.</title>
        <authorList>
            <person name="Burns J.A."/>
            <person name="Paasch A."/>
            <person name="Narechania A."/>
            <person name="Kim E."/>
        </authorList>
    </citation>
    <scope>NUCLEOTIDE SEQUENCE [LARGE SCALE GENOMIC DNA]</scope>
    <source>
        <strain evidence="4 5">PLY_AMNH</strain>
    </source>
</reference>
<name>A0AAE0BFE8_9CHLO</name>
<proteinExistence type="predicted"/>
<evidence type="ECO:0000256" key="2">
    <source>
        <dbReference type="SAM" id="SignalP"/>
    </source>
</evidence>
<organism evidence="4 5">
    <name type="scientific">Cymbomonas tetramitiformis</name>
    <dbReference type="NCBI Taxonomy" id="36881"/>
    <lineage>
        <taxon>Eukaryota</taxon>
        <taxon>Viridiplantae</taxon>
        <taxon>Chlorophyta</taxon>
        <taxon>Pyramimonadophyceae</taxon>
        <taxon>Pyramimonadales</taxon>
        <taxon>Pyramimonadaceae</taxon>
        <taxon>Cymbomonas</taxon>
    </lineage>
</organism>
<comment type="caution">
    <text evidence="4">The sequence shown here is derived from an EMBL/GenBank/DDBJ whole genome shotgun (WGS) entry which is preliminary data.</text>
</comment>
<evidence type="ECO:0000313" key="4">
    <source>
        <dbReference type="EMBL" id="KAK3235646.1"/>
    </source>
</evidence>
<dbReference type="Proteomes" id="UP001190700">
    <property type="component" value="Unassembled WGS sequence"/>
</dbReference>
<evidence type="ECO:0000256" key="1">
    <source>
        <dbReference type="SAM" id="MobiDB-lite"/>
    </source>
</evidence>
<dbReference type="AlphaFoldDB" id="A0AAE0BFE8"/>
<feature type="compositionally biased region" description="Gly residues" evidence="1">
    <location>
        <begin position="158"/>
        <end position="174"/>
    </location>
</feature>
<feature type="signal peptide" evidence="2">
    <location>
        <begin position="1"/>
        <end position="26"/>
    </location>
</feature>
<dbReference type="Pfam" id="PF14240">
    <property type="entry name" value="YHYH"/>
    <property type="match status" value="1"/>
</dbReference>
<keyword evidence="5" id="KW-1185">Reference proteome</keyword>